<protein>
    <recommendedName>
        <fullName evidence="3">Transcriptional regulator</fullName>
    </recommendedName>
</protein>
<dbReference type="Proteomes" id="UP000295341">
    <property type="component" value="Unassembled WGS sequence"/>
</dbReference>
<dbReference type="RefSeq" id="WP_133882966.1">
    <property type="nucleotide sequence ID" value="NZ_MWIN01000009.1"/>
</dbReference>
<accession>A0A4R7NZK8</accession>
<name>A0A4R7NZK8_9GAMM</name>
<evidence type="ECO:0000313" key="1">
    <source>
        <dbReference type="EMBL" id="TDU26805.1"/>
    </source>
</evidence>
<reference evidence="1 2" key="1">
    <citation type="submission" date="2019-03" db="EMBL/GenBank/DDBJ databases">
        <title>Genomic Encyclopedia of Type Strains, Phase IV (KMG-IV): sequencing the most valuable type-strain genomes for metagenomic binning, comparative biology and taxonomic classification.</title>
        <authorList>
            <person name="Goeker M."/>
        </authorList>
    </citation>
    <scope>NUCLEOTIDE SEQUENCE [LARGE SCALE GENOMIC DNA]</scope>
    <source>
        <strain evidence="1 2">DSM 26377</strain>
    </source>
</reference>
<comment type="caution">
    <text evidence="1">The sequence shown here is derived from an EMBL/GenBank/DDBJ whole genome shotgun (WGS) entry which is preliminary data.</text>
</comment>
<gene>
    <name evidence="1" type="ORF">DFR24_3836</name>
</gene>
<evidence type="ECO:0008006" key="3">
    <source>
        <dbReference type="Google" id="ProtNLM"/>
    </source>
</evidence>
<organism evidence="1 2">
    <name type="scientific">Panacagrimonas perspica</name>
    <dbReference type="NCBI Taxonomy" id="381431"/>
    <lineage>
        <taxon>Bacteria</taxon>
        <taxon>Pseudomonadati</taxon>
        <taxon>Pseudomonadota</taxon>
        <taxon>Gammaproteobacteria</taxon>
        <taxon>Nevskiales</taxon>
        <taxon>Nevskiaceae</taxon>
        <taxon>Panacagrimonas</taxon>
    </lineage>
</organism>
<proteinExistence type="predicted"/>
<dbReference type="EMBL" id="SOBT01000010">
    <property type="protein sequence ID" value="TDU26805.1"/>
    <property type="molecule type" value="Genomic_DNA"/>
</dbReference>
<evidence type="ECO:0000313" key="2">
    <source>
        <dbReference type="Proteomes" id="UP000295341"/>
    </source>
</evidence>
<dbReference type="OrthoDB" id="8895600at2"/>
<dbReference type="AlphaFoldDB" id="A0A4R7NZK8"/>
<sequence length="202" mass="22847">MATPDSHLVLHGLAIKKHADAEAVSKLIGLPVDRVKTALADAVKRGRAVEAQGRYILAPMARMSLDGEYSKYYSDLRANADFVAAYEGFERVNVELKTLITDWQTMDVAGKRVPNDHSNEAHDQRVIDRLGEMHERADKLFARLAAGLPRLQIYRDHLLAALEKAEDGAIEWVSDARIDSYHTVWFELHEELLRLMGRTRTE</sequence>
<keyword evidence="2" id="KW-1185">Reference proteome</keyword>